<dbReference type="Pfam" id="PF14359">
    <property type="entry name" value="DUF4406"/>
    <property type="match status" value="1"/>
</dbReference>
<gene>
    <name evidence="1" type="ORF">FDF74_11450</name>
</gene>
<dbReference type="AlphaFoldDB" id="A0A6M0RC21"/>
<name>A0A6M0RC21_9CLOT</name>
<dbReference type="Proteomes" id="UP000473885">
    <property type="component" value="Unassembled WGS sequence"/>
</dbReference>
<organism evidence="1 2">
    <name type="scientific">Clostridium niameyense</name>
    <dbReference type="NCBI Taxonomy" id="1622073"/>
    <lineage>
        <taxon>Bacteria</taxon>
        <taxon>Bacillati</taxon>
        <taxon>Bacillota</taxon>
        <taxon>Clostridia</taxon>
        <taxon>Eubacteriales</taxon>
        <taxon>Clostridiaceae</taxon>
        <taxon>Clostridium</taxon>
    </lineage>
</organism>
<evidence type="ECO:0000313" key="1">
    <source>
        <dbReference type="EMBL" id="NEZ47796.1"/>
    </source>
</evidence>
<dbReference type="InterPro" id="IPR025518">
    <property type="entry name" value="DUF4406"/>
</dbReference>
<dbReference type="RefSeq" id="WP_163249685.1">
    <property type="nucleotide sequence ID" value="NZ_SXDP01000013.1"/>
</dbReference>
<comment type="caution">
    <text evidence="1">The sequence shown here is derived from an EMBL/GenBank/DDBJ whole genome shotgun (WGS) entry which is preliminary data.</text>
</comment>
<protein>
    <submittedName>
        <fullName evidence="1">DUF4406 domain-containing protein</fullName>
    </submittedName>
</protein>
<accession>A0A6M0RC21</accession>
<reference evidence="1 2" key="1">
    <citation type="submission" date="2019-04" db="EMBL/GenBank/DDBJ databases">
        <title>Genome sequencing of Clostridium botulinum Groups I-IV and Clostridium butyricum.</title>
        <authorList>
            <person name="Brunt J."/>
            <person name="Van Vliet A.H.M."/>
            <person name="Stringer S.C."/>
            <person name="Carter A.T."/>
            <person name="Peck M.W."/>
        </authorList>
    </citation>
    <scope>NUCLEOTIDE SEQUENCE [LARGE SCALE GENOMIC DNA]</scope>
    <source>
        <strain evidence="1 2">IFR 18/094</strain>
    </source>
</reference>
<proteinExistence type="predicted"/>
<sequence length="95" mass="10918">MIVYIGGKINGLPNYEEVFKKVENKLKKDNHIVLNPAELPKGMPYEKYMPICTAMIDQCDFVYILNNFHTSKGANCEIQYAKCTGKPIIYQKEVQ</sequence>
<dbReference type="Gene3D" id="3.40.50.450">
    <property type="match status" value="1"/>
</dbReference>
<keyword evidence="2" id="KW-1185">Reference proteome</keyword>
<dbReference type="EMBL" id="SXDP01000013">
    <property type="protein sequence ID" value="NEZ47796.1"/>
    <property type="molecule type" value="Genomic_DNA"/>
</dbReference>
<evidence type="ECO:0000313" key="2">
    <source>
        <dbReference type="Proteomes" id="UP000473885"/>
    </source>
</evidence>
<dbReference type="SUPFAM" id="SSF52309">
    <property type="entry name" value="N-(deoxy)ribosyltransferase-like"/>
    <property type="match status" value="1"/>
</dbReference>